<evidence type="ECO:0000313" key="1">
    <source>
        <dbReference type="EMBL" id="MCC2614901.1"/>
    </source>
</evidence>
<reference evidence="1 2" key="1">
    <citation type="submission" date="2021-10" db="EMBL/GenBank/DDBJ databases">
        <title>Draft genome of Aestuariibacter halophilus JC2043.</title>
        <authorList>
            <person name="Emsley S.A."/>
            <person name="Pfannmuller K.M."/>
            <person name="Ushijima B."/>
            <person name="Saw J.H."/>
            <person name="Videau P."/>
        </authorList>
    </citation>
    <scope>NUCLEOTIDE SEQUENCE [LARGE SCALE GENOMIC DNA]</scope>
    <source>
        <strain evidence="1 2">JC2043</strain>
    </source>
</reference>
<dbReference type="Gene3D" id="3.40.109.10">
    <property type="entry name" value="NADH Oxidase"/>
    <property type="match status" value="1"/>
</dbReference>
<name>A0ABS8G475_9ALTE</name>
<keyword evidence="2" id="KW-1185">Reference proteome</keyword>
<dbReference type="Proteomes" id="UP001520878">
    <property type="component" value="Unassembled WGS sequence"/>
</dbReference>
<protein>
    <recommendedName>
        <fullName evidence="3">Nitroreductase domain-containing protein</fullName>
    </recommendedName>
</protein>
<gene>
    <name evidence="1" type="ORF">LJ739_01440</name>
</gene>
<organism evidence="1 2">
    <name type="scientific">Fluctibacter halophilus</name>
    <dbReference type="NCBI Taxonomy" id="226011"/>
    <lineage>
        <taxon>Bacteria</taxon>
        <taxon>Pseudomonadati</taxon>
        <taxon>Pseudomonadota</taxon>
        <taxon>Gammaproteobacteria</taxon>
        <taxon>Alteromonadales</taxon>
        <taxon>Alteromonadaceae</taxon>
        <taxon>Fluctibacter</taxon>
    </lineage>
</organism>
<dbReference type="SUPFAM" id="SSF55469">
    <property type="entry name" value="FMN-dependent nitroreductase-like"/>
    <property type="match status" value="1"/>
</dbReference>
<evidence type="ECO:0008006" key="3">
    <source>
        <dbReference type="Google" id="ProtNLM"/>
    </source>
</evidence>
<dbReference type="EMBL" id="JAJEWP010000001">
    <property type="protein sequence ID" value="MCC2614901.1"/>
    <property type="molecule type" value="Genomic_DNA"/>
</dbReference>
<comment type="caution">
    <text evidence="1">The sequence shown here is derived from an EMBL/GenBank/DDBJ whole genome shotgun (WGS) entry which is preliminary data.</text>
</comment>
<accession>A0ABS8G475</accession>
<proteinExistence type="predicted"/>
<evidence type="ECO:0000313" key="2">
    <source>
        <dbReference type="Proteomes" id="UP001520878"/>
    </source>
</evidence>
<sequence length="348" mass="38637">MTLNQQQQRISESARWAPSADNSIPWTLHWSSPNHLQISNDPDHSGKATDKTYVLTALAMGAALENARLSAATFGWQSDIAIHAEADARCIDIVFTPQSTDILTAQDALLEEQIAKRHTDRRFPFKGPVTQVQIDGLKSVISNNNGHCEVFTDKADKARLIPIVRRAEAVRFQDPTLHEELFSTVSFDEASPAQGMSLEVLGIEPPARPFFRWIRRWSVMKTLNLLGTHQSIAMRSVTLPMKLSPAIAYISTADQSFAGLVECGRQIQRFWLQATALGLAVHPYAAPGVLTLANPDLPETLRNTLAQTRQDLHDIAPQGQHPVMFFRLGIQSSVPVRSGRRPLESLLR</sequence>
<dbReference type="RefSeq" id="WP_229156817.1">
    <property type="nucleotide sequence ID" value="NZ_JAJEWP010000001.1"/>
</dbReference>
<dbReference type="InterPro" id="IPR000415">
    <property type="entry name" value="Nitroreductase-like"/>
</dbReference>